<feature type="compositionally biased region" description="Low complexity" evidence="1">
    <location>
        <begin position="605"/>
        <end position="628"/>
    </location>
</feature>
<feature type="compositionally biased region" description="Basic and acidic residues" evidence="1">
    <location>
        <begin position="806"/>
        <end position="815"/>
    </location>
</feature>
<dbReference type="EMBL" id="BLXT01007988">
    <property type="protein sequence ID" value="GFO45053.1"/>
    <property type="molecule type" value="Genomic_DNA"/>
</dbReference>
<evidence type="ECO:0000256" key="1">
    <source>
        <dbReference type="SAM" id="MobiDB-lite"/>
    </source>
</evidence>
<feature type="compositionally biased region" description="Basic and acidic residues" evidence="1">
    <location>
        <begin position="589"/>
        <end position="600"/>
    </location>
</feature>
<dbReference type="AlphaFoldDB" id="A0AAV4DLX8"/>
<feature type="region of interest" description="Disordered" evidence="1">
    <location>
        <begin position="446"/>
        <end position="702"/>
    </location>
</feature>
<feature type="compositionally biased region" description="Polar residues" evidence="1">
    <location>
        <begin position="657"/>
        <end position="668"/>
    </location>
</feature>
<proteinExistence type="predicted"/>
<feature type="region of interest" description="Disordered" evidence="1">
    <location>
        <begin position="168"/>
        <end position="258"/>
    </location>
</feature>
<organism evidence="2 3">
    <name type="scientific">Plakobranchus ocellatus</name>
    <dbReference type="NCBI Taxonomy" id="259542"/>
    <lineage>
        <taxon>Eukaryota</taxon>
        <taxon>Metazoa</taxon>
        <taxon>Spiralia</taxon>
        <taxon>Lophotrochozoa</taxon>
        <taxon>Mollusca</taxon>
        <taxon>Gastropoda</taxon>
        <taxon>Heterobranchia</taxon>
        <taxon>Euthyneura</taxon>
        <taxon>Panpulmonata</taxon>
        <taxon>Sacoglossa</taxon>
        <taxon>Placobranchoidea</taxon>
        <taxon>Plakobranchidae</taxon>
        <taxon>Plakobranchus</taxon>
    </lineage>
</organism>
<name>A0AAV4DLX8_9GAST</name>
<feature type="compositionally biased region" description="Polar residues" evidence="1">
    <location>
        <begin position="468"/>
        <end position="485"/>
    </location>
</feature>
<feature type="compositionally biased region" description="Polar residues" evidence="1">
    <location>
        <begin position="200"/>
        <end position="216"/>
    </location>
</feature>
<accession>A0AAV4DLX8</accession>
<reference evidence="2 3" key="1">
    <citation type="journal article" date="2021" name="Elife">
        <title>Chloroplast acquisition without the gene transfer in kleptoplastic sea slugs, Plakobranchus ocellatus.</title>
        <authorList>
            <person name="Maeda T."/>
            <person name="Takahashi S."/>
            <person name="Yoshida T."/>
            <person name="Shimamura S."/>
            <person name="Takaki Y."/>
            <person name="Nagai Y."/>
            <person name="Toyoda A."/>
            <person name="Suzuki Y."/>
            <person name="Arimoto A."/>
            <person name="Ishii H."/>
            <person name="Satoh N."/>
            <person name="Nishiyama T."/>
            <person name="Hasebe M."/>
            <person name="Maruyama T."/>
            <person name="Minagawa J."/>
            <person name="Obokata J."/>
            <person name="Shigenobu S."/>
        </authorList>
    </citation>
    <scope>NUCLEOTIDE SEQUENCE [LARGE SCALE GENOMIC DNA]</scope>
</reference>
<comment type="caution">
    <text evidence="2">The sequence shown here is derived from an EMBL/GenBank/DDBJ whole genome shotgun (WGS) entry which is preliminary data.</text>
</comment>
<feature type="region of interest" description="Disordered" evidence="1">
    <location>
        <begin position="720"/>
        <end position="818"/>
    </location>
</feature>
<dbReference type="Proteomes" id="UP000735302">
    <property type="component" value="Unassembled WGS sequence"/>
</dbReference>
<feature type="compositionally biased region" description="Polar residues" evidence="1">
    <location>
        <begin position="177"/>
        <end position="186"/>
    </location>
</feature>
<evidence type="ECO:0000313" key="2">
    <source>
        <dbReference type="EMBL" id="GFO45053.1"/>
    </source>
</evidence>
<feature type="compositionally biased region" description="Polar residues" evidence="1">
    <location>
        <begin position="502"/>
        <end position="588"/>
    </location>
</feature>
<keyword evidence="3" id="KW-1185">Reference proteome</keyword>
<evidence type="ECO:0000313" key="3">
    <source>
        <dbReference type="Proteomes" id="UP000735302"/>
    </source>
</evidence>
<protein>
    <submittedName>
        <fullName evidence="2">Uncharacterized protein</fullName>
    </submittedName>
</protein>
<sequence length="863" mass="92841">MATAQSTPLAAKAKHREPSEEAHQVVTLKPPAPRQIPLPEFYPTERTSTASFKAPITSAKKAMKPPPPPPASALNSAISYLSSPVRYFSSIFTTPPPPPPEPVKVKERLFKIDIEREKEKNSPTKISNTVKKVQNNATGDEIIPSPKLAVMAEKNQGSAWRRKNITEIGFYSPPSPKTQKYRTQSPKRIIPSPVPPMGLSPTNVNQLTIASSSLHNSFRVMSKNQPEEVDKKKKKDLRKLTNGRPSSKEPPVSVNNNKVKSNKYNAALSNRLNVPSSLDYPPTFPYPTVLPPRVPPATYKIKSADKAASLDDEYSKDKELSEANELENAASSAIATASDKPELVSHQSPTQIHVIKAGGAEDSLHLNDDDDDPQIQETLGIVNIGDVIRVSRLDQLPSNRLRGFGKTNGLQNIIHDATLMNNITANVSENAVLSVGKDEPIKTILCSSSTRHSSPGKVSAKTSDQKKPVTSTASTAKKRISSPSKSPLKKARSPMSAEVGTETKQPQVEATSKKQSSVTNIKSQPLWSTPQTNVVEATTKKQSSVTKSQPLWSTPQTNVVEATSKKQSSVTNIKSQPLWSTPQTTVLKKSTETAVDKESLKNGAPSKSPPYKKSPSPVSKEPFKKVSPLRVEDKYVKAVAESLSMSPGKTSKKDDGTQQTKQSSSSLRSPLIIKKSVSKSKDVPPEKPAPSRDPVLAAAAAAASAAAIGAVTSATTSILQKQLDQEKDGSAAPPVQSDPDKMGPSKQRSPTSARKAEKDRAGIVSGPLIQPPISNSSGDEASLHAGDKAKHDNAKSSAKGLFKKGLVPEEGRNKDNLGVQDTGFEIAARGNIAQDDEEYNCVENYCGDPTKFFKAATMMGEIP</sequence>
<feature type="region of interest" description="Disordered" evidence="1">
    <location>
        <begin position="1"/>
        <end position="75"/>
    </location>
</feature>
<feature type="compositionally biased region" description="Basic and acidic residues" evidence="1">
    <location>
        <begin position="781"/>
        <end position="794"/>
    </location>
</feature>
<gene>
    <name evidence="2" type="ORF">PoB_007155800</name>
</gene>